<keyword evidence="3" id="KW-1185">Reference proteome</keyword>
<dbReference type="Proteomes" id="UP000785200">
    <property type="component" value="Unassembled WGS sequence"/>
</dbReference>
<keyword evidence="1" id="KW-0812">Transmembrane</keyword>
<keyword evidence="1" id="KW-0472">Membrane</keyword>
<keyword evidence="1" id="KW-1133">Transmembrane helix</keyword>
<evidence type="ECO:0000313" key="2">
    <source>
        <dbReference type="EMBL" id="KAG0645283.1"/>
    </source>
</evidence>
<proteinExistence type="predicted"/>
<feature type="transmembrane region" description="Helical" evidence="1">
    <location>
        <begin position="12"/>
        <end position="30"/>
    </location>
</feature>
<gene>
    <name evidence="2" type="ORF">D0Z07_8988</name>
</gene>
<organism evidence="2 3">
    <name type="scientific">Hyphodiscus hymeniophilus</name>
    <dbReference type="NCBI Taxonomy" id="353542"/>
    <lineage>
        <taxon>Eukaryota</taxon>
        <taxon>Fungi</taxon>
        <taxon>Dikarya</taxon>
        <taxon>Ascomycota</taxon>
        <taxon>Pezizomycotina</taxon>
        <taxon>Leotiomycetes</taxon>
        <taxon>Helotiales</taxon>
        <taxon>Hyphodiscaceae</taxon>
        <taxon>Hyphodiscus</taxon>
    </lineage>
</organism>
<reference evidence="2" key="1">
    <citation type="submission" date="2019-07" db="EMBL/GenBank/DDBJ databases">
        <title>Hyphodiscus hymeniophilus genome sequencing and assembly.</title>
        <authorList>
            <person name="Kramer G."/>
            <person name="Nodwell J."/>
        </authorList>
    </citation>
    <scope>NUCLEOTIDE SEQUENCE</scope>
    <source>
        <strain evidence="2">ATCC 34498</strain>
    </source>
</reference>
<comment type="caution">
    <text evidence="2">The sequence shown here is derived from an EMBL/GenBank/DDBJ whole genome shotgun (WGS) entry which is preliminary data.</text>
</comment>
<evidence type="ECO:0000256" key="1">
    <source>
        <dbReference type="SAM" id="Phobius"/>
    </source>
</evidence>
<accession>A0A9P6SLE6</accession>
<evidence type="ECO:0000313" key="3">
    <source>
        <dbReference type="Proteomes" id="UP000785200"/>
    </source>
</evidence>
<dbReference type="EMBL" id="VNKQ01000019">
    <property type="protein sequence ID" value="KAG0645283.1"/>
    <property type="molecule type" value="Genomic_DNA"/>
</dbReference>
<protein>
    <submittedName>
        <fullName evidence="2">Uncharacterized protein</fullName>
    </submittedName>
</protein>
<dbReference type="AlphaFoldDB" id="A0A9P6SLE6"/>
<sequence>MMRRLDWGTRVGVRLIISIIFALFTVFSLYEWRAIASQPKVEIHPLHYDLATPIAHDNSETLEVNLDANAYYEVYSASTPDKKYFLVDFIDWKSINPNIIPHPSLEDTWVIVAQRDNSRIEDQTTFVEIACHATFQNGVLKCTHSPIDLPIAPTPGNQCKGDLAWFRYSHGPHDGRVFYGPQAPYTIFGSNSDYTCFGQFVQDFRSLMDWGDATFAHPGFEKATELQRPSSYGPIEKNYFMFWDTDRHVYVHYDVYPKRAFAKLGLDGSVGEDLAPHAAQSDDKCMAKYMPAVAPGDEKHSESIHQATNSLSVTMCKRSDPSCKPTSRNTFILTIFQWKSYIAWHSNYEPYIMLFEEKAPFKIHGISKKPFWIHGRRGRDLMEGKNENAGKGNVIEKRNNGIKPWNSTEMMYITSMSWKSHQQKYHGYLDDILFLAFGIEDAQSAGIDVIVGDLLMELGLCADS</sequence>
<dbReference type="OrthoDB" id="2522565at2759"/>
<name>A0A9P6SLE6_9HELO</name>